<keyword evidence="4" id="KW-1185">Reference proteome</keyword>
<keyword evidence="1" id="KW-0328">Glycosyltransferase</keyword>
<keyword evidence="2 3" id="KW-0808">Transferase</keyword>
<comment type="caution">
    <text evidence="3">The sequence shown here is derived from an EMBL/GenBank/DDBJ whole genome shotgun (WGS) entry which is preliminary data.</text>
</comment>
<dbReference type="GO" id="GO:0005829">
    <property type="term" value="C:cytosol"/>
    <property type="evidence" value="ECO:0007669"/>
    <property type="project" value="TreeGrafter"/>
</dbReference>
<dbReference type="SUPFAM" id="SSF53756">
    <property type="entry name" value="UDP-Glycosyltransferase/glycogen phosphorylase"/>
    <property type="match status" value="1"/>
</dbReference>
<organism evidence="3 4">
    <name type="scientific">Polaribacter irgensii 23-P</name>
    <dbReference type="NCBI Taxonomy" id="313594"/>
    <lineage>
        <taxon>Bacteria</taxon>
        <taxon>Pseudomonadati</taxon>
        <taxon>Bacteroidota</taxon>
        <taxon>Flavobacteriia</taxon>
        <taxon>Flavobacteriales</taxon>
        <taxon>Flavobacteriaceae</taxon>
    </lineage>
</organism>
<dbReference type="GO" id="GO:0009244">
    <property type="term" value="P:lipopolysaccharide core region biosynthetic process"/>
    <property type="evidence" value="ECO:0007669"/>
    <property type="project" value="TreeGrafter"/>
</dbReference>
<dbReference type="PANTHER" id="PTHR30160">
    <property type="entry name" value="TETRAACYLDISACCHARIDE 4'-KINASE-RELATED"/>
    <property type="match status" value="1"/>
</dbReference>
<dbReference type="GO" id="GO:0008713">
    <property type="term" value="F:ADP-heptose-lipopolysaccharide heptosyltransferase activity"/>
    <property type="evidence" value="ECO:0007669"/>
    <property type="project" value="TreeGrafter"/>
</dbReference>
<dbReference type="Proteomes" id="UP000003053">
    <property type="component" value="Unassembled WGS sequence"/>
</dbReference>
<dbReference type="eggNOG" id="COG0859">
    <property type="taxonomic scope" value="Bacteria"/>
</dbReference>
<dbReference type="AlphaFoldDB" id="A4C337"/>
<evidence type="ECO:0000256" key="2">
    <source>
        <dbReference type="ARBA" id="ARBA00022679"/>
    </source>
</evidence>
<protein>
    <submittedName>
        <fullName evidence="3">Heptosyltransferase</fullName>
    </submittedName>
</protein>
<dbReference type="Gene3D" id="3.40.50.2000">
    <property type="entry name" value="Glycogen Phosphorylase B"/>
    <property type="match status" value="2"/>
</dbReference>
<reference evidence="3 4" key="1">
    <citation type="submission" date="2006-02" db="EMBL/GenBank/DDBJ databases">
        <authorList>
            <person name="Murray A."/>
            <person name="Staley J."/>
            <person name="Ferriera S."/>
            <person name="Johnson J."/>
            <person name="Kravitz S."/>
            <person name="Halpern A."/>
            <person name="Remington K."/>
            <person name="Beeson K."/>
            <person name="Tran B."/>
            <person name="Rogers Y.-H."/>
            <person name="Friedman R."/>
            <person name="Venter J.C."/>
        </authorList>
    </citation>
    <scope>NUCLEOTIDE SEQUENCE [LARGE SCALE GENOMIC DNA]</scope>
    <source>
        <strain evidence="3 4">23-P</strain>
    </source>
</reference>
<gene>
    <name evidence="3" type="ORF">PI23P_06191</name>
</gene>
<dbReference type="InterPro" id="IPR051199">
    <property type="entry name" value="LPS_LOS_Heptosyltrfase"/>
</dbReference>
<evidence type="ECO:0000256" key="1">
    <source>
        <dbReference type="ARBA" id="ARBA00022676"/>
    </source>
</evidence>
<evidence type="ECO:0000313" key="4">
    <source>
        <dbReference type="Proteomes" id="UP000003053"/>
    </source>
</evidence>
<dbReference type="HOGENOM" id="CLU_038371_3_0_10"/>
<accession>A4C337</accession>
<sequence length="323" mass="36125">MGDVAILIPVLKALLTQNKDLKITVLTQKFLAPLFKDLKNVSVYFIDTKIKHKGFLGLFKLYKELKKKKITAVADVHNVLRSNILKALFLGKNVVQINKGRAEKRKLVLKKNFIQLKTSHERYADVFRKLGFTIHLSSDSILEKGKVPSKIETFFSTAENKKVIGIAPFAAHKSKMYPLEKMKIVIAQLSEDYLILLFGSINDSIALSSFEVNSNTMSIAGKLNFSEELDTISNLDCMISMDSGNAHLAAIYGIKVVTIWGVTHPFAGFAPFNQPKEYAILPDLEKFPKIPTSVYGNKYPKTYLNAAASISPEEIVTKIKDIL</sequence>
<name>A4C337_9FLAO</name>
<dbReference type="EMBL" id="AAOG01000006">
    <property type="protein sequence ID" value="EAR11508.1"/>
    <property type="molecule type" value="Genomic_DNA"/>
</dbReference>
<dbReference type="CDD" id="cd03789">
    <property type="entry name" value="GT9_LPS_heptosyltransferase"/>
    <property type="match status" value="1"/>
</dbReference>
<dbReference type="STRING" id="313594.PI23P_06191"/>
<dbReference type="InterPro" id="IPR002201">
    <property type="entry name" value="Glyco_trans_9"/>
</dbReference>
<dbReference type="RefSeq" id="WP_004569859.1">
    <property type="nucleotide sequence ID" value="NZ_CH724148.1"/>
</dbReference>
<dbReference type="OrthoDB" id="9768048at2"/>
<dbReference type="PANTHER" id="PTHR30160:SF22">
    <property type="entry name" value="LIPOPOLYSACCHARIDE CORE BIOSYNTHESIS PROTEIN"/>
    <property type="match status" value="1"/>
</dbReference>
<dbReference type="Pfam" id="PF01075">
    <property type="entry name" value="Glyco_transf_9"/>
    <property type="match status" value="1"/>
</dbReference>
<proteinExistence type="predicted"/>
<evidence type="ECO:0000313" key="3">
    <source>
        <dbReference type="EMBL" id="EAR11508.1"/>
    </source>
</evidence>